<dbReference type="EMBL" id="CP060713">
    <property type="protein sequence ID" value="QNN55063.1"/>
    <property type="molecule type" value="Genomic_DNA"/>
</dbReference>
<protein>
    <recommendedName>
        <fullName evidence="2">DUF6752 domain-containing protein</fullName>
    </recommendedName>
</protein>
<dbReference type="InterPro" id="IPR046640">
    <property type="entry name" value="DUF6752"/>
</dbReference>
<evidence type="ECO:0000259" key="2">
    <source>
        <dbReference type="Pfam" id="PF20537"/>
    </source>
</evidence>
<organism evidence="3 4">
    <name type="scientific">Nocardioides mesophilus</name>
    <dbReference type="NCBI Taxonomy" id="433659"/>
    <lineage>
        <taxon>Bacteria</taxon>
        <taxon>Bacillati</taxon>
        <taxon>Actinomycetota</taxon>
        <taxon>Actinomycetes</taxon>
        <taxon>Propionibacteriales</taxon>
        <taxon>Nocardioidaceae</taxon>
        <taxon>Nocardioides</taxon>
    </lineage>
</organism>
<dbReference type="Proteomes" id="UP000515947">
    <property type="component" value="Chromosome"/>
</dbReference>
<dbReference type="AlphaFoldDB" id="A0A7G9RHI8"/>
<evidence type="ECO:0000256" key="1">
    <source>
        <dbReference type="SAM" id="Coils"/>
    </source>
</evidence>
<proteinExistence type="predicted"/>
<dbReference type="KEGG" id="nmes:H9L09_14430"/>
<keyword evidence="1" id="KW-0175">Coiled coil</keyword>
<evidence type="ECO:0000313" key="4">
    <source>
        <dbReference type="Proteomes" id="UP000515947"/>
    </source>
</evidence>
<accession>A0A7G9RHI8</accession>
<gene>
    <name evidence="3" type="ORF">H9L09_14430</name>
</gene>
<feature type="domain" description="DUF6752" evidence="2">
    <location>
        <begin position="17"/>
        <end position="69"/>
    </location>
</feature>
<dbReference type="Pfam" id="PF20537">
    <property type="entry name" value="DUF6752"/>
    <property type="match status" value="1"/>
</dbReference>
<feature type="coiled-coil region" evidence="1">
    <location>
        <begin position="7"/>
        <end position="44"/>
    </location>
</feature>
<keyword evidence="4" id="KW-1185">Reference proteome</keyword>
<sequence length="73" mass="8311">MLQGSGARVLSRENQRLQDRVAVLEQTLQERRRTQLRVAELTDLVTELLLPVSGRDEAAMRSALEEYRKVSSS</sequence>
<name>A0A7G9RHI8_9ACTN</name>
<evidence type="ECO:0000313" key="3">
    <source>
        <dbReference type="EMBL" id="QNN55063.1"/>
    </source>
</evidence>
<reference evidence="3 4" key="1">
    <citation type="submission" date="2020-08" db="EMBL/GenBank/DDBJ databases">
        <title>Genome sequence of Nocardioides mesophilus KACC 16243T.</title>
        <authorList>
            <person name="Hyun D.-W."/>
            <person name="Bae J.-W."/>
        </authorList>
    </citation>
    <scope>NUCLEOTIDE SEQUENCE [LARGE SCALE GENOMIC DNA]</scope>
    <source>
        <strain evidence="3 4">KACC 16243</strain>
    </source>
</reference>